<name>A0ABR6S5E8_ANAVA</name>
<dbReference type="Gene3D" id="3.30.980.10">
    <property type="entry name" value="Threonyl-trna Synthetase, Chain A, domain 2"/>
    <property type="match status" value="1"/>
</dbReference>
<accession>A0ABR6S5E8</accession>
<evidence type="ECO:0008006" key="3">
    <source>
        <dbReference type="Google" id="ProtNLM"/>
    </source>
</evidence>
<gene>
    <name evidence="1" type="ORF">GNE12_06785</name>
</gene>
<dbReference type="InterPro" id="IPR018163">
    <property type="entry name" value="Thr/Ala-tRNA-synth_IIc_edit"/>
</dbReference>
<dbReference type="RefSeq" id="WP_011318741.1">
    <property type="nucleotide sequence ID" value="NZ_JACKZP010000017.1"/>
</dbReference>
<reference evidence="1 2" key="1">
    <citation type="submission" date="2019-11" db="EMBL/GenBank/DDBJ databases">
        <title>Comparison of genomes from free-living endosymbiotic cyanobacteria isolated from Azolla.</title>
        <authorList>
            <person name="Thiel T."/>
            <person name="Pratte B."/>
        </authorList>
    </citation>
    <scope>NUCLEOTIDE SEQUENCE [LARGE SCALE GENOMIC DNA]</scope>
    <source>
        <strain evidence="1 2">N2B</strain>
    </source>
</reference>
<dbReference type="GeneID" id="58724621"/>
<evidence type="ECO:0000313" key="1">
    <source>
        <dbReference type="EMBL" id="MBC1301620.1"/>
    </source>
</evidence>
<organism evidence="1 2">
    <name type="scientific">Trichormus variabilis N2B</name>
    <dbReference type="NCBI Taxonomy" id="2681315"/>
    <lineage>
        <taxon>Bacteria</taxon>
        <taxon>Bacillati</taxon>
        <taxon>Cyanobacteriota</taxon>
        <taxon>Cyanophyceae</taxon>
        <taxon>Nostocales</taxon>
        <taxon>Nostocaceae</taxon>
        <taxon>Trichormus</taxon>
    </lineage>
</organism>
<proteinExistence type="predicted"/>
<comment type="caution">
    <text evidence="1">The sequence shown here is derived from an EMBL/GenBank/DDBJ whole genome shotgun (WGS) entry which is preliminary data.</text>
</comment>
<dbReference type="SUPFAM" id="SSF55186">
    <property type="entry name" value="ThrRS/AlaRS common domain"/>
    <property type="match status" value="1"/>
</dbReference>
<protein>
    <recommendedName>
        <fullName evidence="3">Threonyl-tRNA synthetase</fullName>
    </recommendedName>
</protein>
<evidence type="ECO:0000313" key="2">
    <source>
        <dbReference type="Proteomes" id="UP000570851"/>
    </source>
</evidence>
<sequence>MVSSLTQSQKDLDQHNNEQLVRIRHTCAHIMAMAVQKLFLGTKVATDSVTDKGFYIVSNY</sequence>
<dbReference type="Proteomes" id="UP000570851">
    <property type="component" value="Unassembled WGS sequence"/>
</dbReference>
<dbReference type="EMBL" id="JACKZP010000017">
    <property type="protein sequence ID" value="MBC1301620.1"/>
    <property type="molecule type" value="Genomic_DNA"/>
</dbReference>
<keyword evidence="2" id="KW-1185">Reference proteome</keyword>